<feature type="domain" description="CopC" evidence="7">
    <location>
        <begin position="30"/>
        <end position="123"/>
    </location>
</feature>
<evidence type="ECO:0000313" key="9">
    <source>
        <dbReference type="Proteomes" id="UP001370299"/>
    </source>
</evidence>
<keyword evidence="2" id="KW-0479">Metal-binding</keyword>
<reference evidence="8 9" key="1">
    <citation type="submission" date="2024-03" db="EMBL/GenBank/DDBJ databases">
        <title>Whole genomes of four grape xylem sap localized bacterial endophytes.</title>
        <authorList>
            <person name="Kumar G."/>
            <person name="Savka M.A."/>
        </authorList>
    </citation>
    <scope>NUCLEOTIDE SEQUENCE [LARGE SCALE GENOMIC DNA]</scope>
    <source>
        <strain evidence="8 9">RIT_GXS8</strain>
    </source>
</reference>
<evidence type="ECO:0000256" key="4">
    <source>
        <dbReference type="ARBA" id="ARBA00023008"/>
    </source>
</evidence>
<evidence type="ECO:0000256" key="3">
    <source>
        <dbReference type="ARBA" id="ARBA00022729"/>
    </source>
</evidence>
<keyword evidence="3" id="KW-0732">Signal</keyword>
<dbReference type="InterPro" id="IPR032694">
    <property type="entry name" value="CopC/D"/>
</dbReference>
<evidence type="ECO:0000256" key="6">
    <source>
        <dbReference type="SAM" id="Phobius"/>
    </source>
</evidence>
<dbReference type="RefSeq" id="WP_340196834.1">
    <property type="nucleotide sequence ID" value="NZ_JBBKAP010000047.1"/>
</dbReference>
<proteinExistence type="predicted"/>
<dbReference type="InterPro" id="IPR014756">
    <property type="entry name" value="Ig_E-set"/>
</dbReference>
<evidence type="ECO:0000256" key="5">
    <source>
        <dbReference type="SAM" id="MobiDB-lite"/>
    </source>
</evidence>
<accession>A0ABU8Y828</accession>
<gene>
    <name evidence="8" type="ORF">WMN62_02120</name>
</gene>
<evidence type="ECO:0000259" key="7">
    <source>
        <dbReference type="Pfam" id="PF04234"/>
    </source>
</evidence>
<dbReference type="InterPro" id="IPR014755">
    <property type="entry name" value="Cu-Rt/internalin_Ig-like"/>
</dbReference>
<sequence length="203" mass="20104">MRTGRTTAASLAIVIGGLFAILGVQPASAHSALTSSTPADGAVVTEPLDRVDLTFSEAPLAGLDAGLRIQVTDADGTDVSTGDVTVSGMTMGKAVELENGAYTVLWRYVSPDGHPIDGSYGFEYRAAVATPSATTPPTSVPTSDPVTPTPTSTATATGASDGAPDSAPGIAPGVWVALGAGTVLAAGAVVVLVLRRSGGRGRA</sequence>
<keyword evidence="9" id="KW-1185">Reference proteome</keyword>
<evidence type="ECO:0000313" key="8">
    <source>
        <dbReference type="EMBL" id="MEK0170256.1"/>
    </source>
</evidence>
<dbReference type="InterPro" id="IPR007348">
    <property type="entry name" value="CopC_dom"/>
</dbReference>
<dbReference type="PANTHER" id="PTHR34820">
    <property type="entry name" value="INNER MEMBRANE PROTEIN YEBZ"/>
    <property type="match status" value="1"/>
</dbReference>
<keyword evidence="6" id="KW-0812">Transmembrane</keyword>
<feature type="region of interest" description="Disordered" evidence="5">
    <location>
        <begin position="131"/>
        <end position="165"/>
    </location>
</feature>
<dbReference type="Gene3D" id="2.60.40.1220">
    <property type="match status" value="1"/>
</dbReference>
<feature type="transmembrane region" description="Helical" evidence="6">
    <location>
        <begin position="174"/>
        <end position="194"/>
    </location>
</feature>
<dbReference type="EMBL" id="JBBLYY010000013">
    <property type="protein sequence ID" value="MEK0170256.1"/>
    <property type="molecule type" value="Genomic_DNA"/>
</dbReference>
<protein>
    <submittedName>
        <fullName evidence="8">Copper resistance protein CopC</fullName>
    </submittedName>
</protein>
<organism evidence="8 9">
    <name type="scientific">Curtobacterium citreum</name>
    <dbReference type="NCBI Taxonomy" id="2036"/>
    <lineage>
        <taxon>Bacteria</taxon>
        <taxon>Bacillati</taxon>
        <taxon>Actinomycetota</taxon>
        <taxon>Actinomycetes</taxon>
        <taxon>Micrococcales</taxon>
        <taxon>Microbacteriaceae</taxon>
        <taxon>Curtobacterium</taxon>
    </lineage>
</organism>
<keyword evidence="4" id="KW-0186">Copper</keyword>
<dbReference type="Pfam" id="PF04234">
    <property type="entry name" value="CopC"/>
    <property type="match status" value="1"/>
</dbReference>
<keyword evidence="6" id="KW-1133">Transmembrane helix</keyword>
<dbReference type="SUPFAM" id="SSF81296">
    <property type="entry name" value="E set domains"/>
    <property type="match status" value="1"/>
</dbReference>
<comment type="subcellular location">
    <subcellularLocation>
        <location evidence="1">Cell envelope</location>
    </subcellularLocation>
</comment>
<comment type="caution">
    <text evidence="8">The sequence shown here is derived from an EMBL/GenBank/DDBJ whole genome shotgun (WGS) entry which is preliminary data.</text>
</comment>
<evidence type="ECO:0000256" key="2">
    <source>
        <dbReference type="ARBA" id="ARBA00022723"/>
    </source>
</evidence>
<name>A0ABU8Y828_9MICO</name>
<keyword evidence="6" id="KW-0472">Membrane</keyword>
<dbReference type="Proteomes" id="UP001370299">
    <property type="component" value="Unassembled WGS sequence"/>
</dbReference>
<dbReference type="PANTHER" id="PTHR34820:SF4">
    <property type="entry name" value="INNER MEMBRANE PROTEIN YEBZ"/>
    <property type="match status" value="1"/>
</dbReference>
<evidence type="ECO:0000256" key="1">
    <source>
        <dbReference type="ARBA" id="ARBA00004196"/>
    </source>
</evidence>